<dbReference type="PANTHER" id="PTHR43798">
    <property type="entry name" value="MONOACYLGLYCEROL LIPASE"/>
    <property type="match status" value="1"/>
</dbReference>
<comment type="caution">
    <text evidence="3">The sequence shown here is derived from an EMBL/GenBank/DDBJ whole genome shotgun (WGS) entry which is preliminary data.</text>
</comment>
<dbReference type="PRINTS" id="PR00111">
    <property type="entry name" value="ABHYDROLASE"/>
</dbReference>
<sequence length="270" mass="31057">MKYYIKVENGVKIFVEDINSKGKKTILFIHGWPLNHNAYEYQINQLSKSGYRCIAIDLRGFGKSDRPSNGYSYDRFADDIKVIIDSLKLNDILLVGHSMGGAISIRYMDRHNGHGVSKLALFGAAAPSWVKTDNWPYGYTKDQVNQFIKETYSDRPKLIRDVGDLFFFQYLTRPFTEWFSQICLEASGWATAECLVSLRDERLFSSLNKIKVPTLILHGVHDKICPFEFGEYMNNEIENSKLVPFEYSGHGAFYEEKDKANNELIKFIEG</sequence>
<dbReference type="InterPro" id="IPR000639">
    <property type="entry name" value="Epox_hydrolase-like"/>
</dbReference>
<keyword evidence="4" id="KW-1185">Reference proteome</keyword>
<keyword evidence="1 3" id="KW-0378">Hydrolase</keyword>
<dbReference type="Proteomes" id="UP000611796">
    <property type="component" value="Unassembled WGS sequence"/>
</dbReference>
<gene>
    <name evidence="3" type="ORF">H8891_05795</name>
</gene>
<dbReference type="PRINTS" id="PR00412">
    <property type="entry name" value="EPOXHYDRLASE"/>
</dbReference>
<dbReference type="Gene3D" id="3.40.50.1820">
    <property type="entry name" value="alpha/beta hydrolase"/>
    <property type="match status" value="1"/>
</dbReference>
<accession>A0ABR7K320</accession>
<proteinExistence type="predicted"/>
<reference evidence="3 4" key="1">
    <citation type="submission" date="2020-08" db="EMBL/GenBank/DDBJ databases">
        <authorList>
            <person name="Liu C."/>
            <person name="Sun Q."/>
        </authorList>
    </citation>
    <scope>NUCLEOTIDE SEQUENCE [LARGE SCALE GENOMIC DNA]</scope>
    <source>
        <strain evidence="3 4">NSJ-45</strain>
    </source>
</reference>
<dbReference type="SUPFAM" id="SSF53474">
    <property type="entry name" value="alpha/beta-Hydrolases"/>
    <property type="match status" value="1"/>
</dbReference>
<dbReference type="InterPro" id="IPR000073">
    <property type="entry name" value="AB_hydrolase_1"/>
</dbReference>
<evidence type="ECO:0000259" key="2">
    <source>
        <dbReference type="Pfam" id="PF00561"/>
    </source>
</evidence>
<dbReference type="RefSeq" id="WP_187005573.1">
    <property type="nucleotide sequence ID" value="NZ_JACRWD010000001.1"/>
</dbReference>
<organism evidence="3 4">
    <name type="scientific">Paeniclostridium hominis</name>
    <dbReference type="NCBI Taxonomy" id="2764329"/>
    <lineage>
        <taxon>Bacteria</taxon>
        <taxon>Bacillati</taxon>
        <taxon>Bacillota</taxon>
        <taxon>Clostridia</taxon>
        <taxon>Peptostreptococcales</taxon>
        <taxon>Peptostreptococcaceae</taxon>
        <taxon>Paeniclostridium</taxon>
    </lineage>
</organism>
<dbReference type="GO" id="GO:0016787">
    <property type="term" value="F:hydrolase activity"/>
    <property type="evidence" value="ECO:0007669"/>
    <property type="project" value="UniProtKB-KW"/>
</dbReference>
<dbReference type="PANTHER" id="PTHR43798:SF31">
    <property type="entry name" value="AB HYDROLASE SUPERFAMILY PROTEIN YCLE"/>
    <property type="match status" value="1"/>
</dbReference>
<feature type="domain" description="AB hydrolase-1" evidence="2">
    <location>
        <begin position="25"/>
        <end position="256"/>
    </location>
</feature>
<dbReference type="EMBL" id="JACRWD010000001">
    <property type="protein sequence ID" value="MBC6003305.1"/>
    <property type="molecule type" value="Genomic_DNA"/>
</dbReference>
<evidence type="ECO:0000256" key="1">
    <source>
        <dbReference type="ARBA" id="ARBA00022801"/>
    </source>
</evidence>
<dbReference type="Pfam" id="PF00561">
    <property type="entry name" value="Abhydrolase_1"/>
    <property type="match status" value="1"/>
</dbReference>
<evidence type="ECO:0000313" key="4">
    <source>
        <dbReference type="Proteomes" id="UP000611796"/>
    </source>
</evidence>
<dbReference type="InterPro" id="IPR029058">
    <property type="entry name" value="AB_hydrolase_fold"/>
</dbReference>
<name>A0ABR7K320_9FIRM</name>
<evidence type="ECO:0000313" key="3">
    <source>
        <dbReference type="EMBL" id="MBC6003305.1"/>
    </source>
</evidence>
<dbReference type="InterPro" id="IPR050266">
    <property type="entry name" value="AB_hydrolase_sf"/>
</dbReference>
<protein>
    <submittedName>
        <fullName evidence="3">Alpha/beta hydrolase</fullName>
    </submittedName>
</protein>